<evidence type="ECO:0000256" key="7">
    <source>
        <dbReference type="ARBA" id="ARBA00023136"/>
    </source>
</evidence>
<keyword evidence="4" id="KW-1003">Cell membrane</keyword>
<feature type="transmembrane region" description="Helical" evidence="8">
    <location>
        <begin position="400"/>
        <end position="422"/>
    </location>
</feature>
<name>A0ABW0YNX9_9BACI</name>
<evidence type="ECO:0000313" key="9">
    <source>
        <dbReference type="EMBL" id="MFC5711829.1"/>
    </source>
</evidence>
<comment type="caution">
    <text evidence="9">The sequence shown here is derived from an EMBL/GenBank/DDBJ whole genome shotgun (WGS) entry which is preliminary data.</text>
</comment>
<feature type="transmembrane region" description="Helical" evidence="8">
    <location>
        <begin position="450"/>
        <end position="469"/>
    </location>
</feature>
<feature type="transmembrane region" description="Helical" evidence="8">
    <location>
        <begin position="86"/>
        <end position="107"/>
    </location>
</feature>
<keyword evidence="5 8" id="KW-0812">Transmembrane</keyword>
<feature type="transmembrane region" description="Helical" evidence="8">
    <location>
        <begin position="262"/>
        <end position="284"/>
    </location>
</feature>
<dbReference type="RefSeq" id="WP_385938634.1">
    <property type="nucleotide sequence ID" value="NZ_JBHSOZ010000003.1"/>
</dbReference>
<feature type="transmembrane region" description="Helical" evidence="8">
    <location>
        <begin position="47"/>
        <end position="66"/>
    </location>
</feature>
<keyword evidence="10" id="KW-1185">Reference proteome</keyword>
<comment type="subcellular location">
    <subcellularLocation>
        <location evidence="1">Cell membrane</location>
        <topology evidence="1">Multi-pass membrane protein</topology>
    </subcellularLocation>
</comment>
<dbReference type="Pfam" id="PF02028">
    <property type="entry name" value="BCCT"/>
    <property type="match status" value="1"/>
</dbReference>
<organism evidence="9 10">
    <name type="scientific">Thalassorhabdus alkalitolerans</name>
    <dbReference type="NCBI Taxonomy" id="2282697"/>
    <lineage>
        <taxon>Bacteria</taxon>
        <taxon>Bacillati</taxon>
        <taxon>Bacillota</taxon>
        <taxon>Bacilli</taxon>
        <taxon>Bacillales</taxon>
        <taxon>Bacillaceae</taxon>
        <taxon>Thalassorhabdus</taxon>
    </lineage>
</organism>
<feature type="transmembrane region" description="Helical" evidence="8">
    <location>
        <begin position="7"/>
        <end position="27"/>
    </location>
</feature>
<reference evidence="10" key="1">
    <citation type="journal article" date="2019" name="Int. J. Syst. Evol. Microbiol.">
        <title>The Global Catalogue of Microorganisms (GCM) 10K type strain sequencing project: providing services to taxonomists for standard genome sequencing and annotation.</title>
        <authorList>
            <consortium name="The Broad Institute Genomics Platform"/>
            <consortium name="The Broad Institute Genome Sequencing Center for Infectious Disease"/>
            <person name="Wu L."/>
            <person name="Ma J."/>
        </authorList>
    </citation>
    <scope>NUCLEOTIDE SEQUENCE [LARGE SCALE GENOMIC DNA]</scope>
    <source>
        <strain evidence="10">CECT 7184</strain>
    </source>
</reference>
<gene>
    <name evidence="9" type="ORF">ACFPU1_03460</name>
</gene>
<dbReference type="Proteomes" id="UP001596142">
    <property type="component" value="Unassembled WGS sequence"/>
</dbReference>
<protein>
    <submittedName>
        <fullName evidence="9">BCCT family transporter</fullName>
    </submittedName>
</protein>
<proteinExistence type="inferred from homology"/>
<feature type="transmembrane region" description="Helical" evidence="8">
    <location>
        <begin position="143"/>
        <end position="161"/>
    </location>
</feature>
<dbReference type="PANTHER" id="PTHR30047:SF7">
    <property type="entry name" value="HIGH-AFFINITY CHOLINE TRANSPORT PROTEIN"/>
    <property type="match status" value="1"/>
</dbReference>
<feature type="transmembrane region" description="Helical" evidence="8">
    <location>
        <begin position="481"/>
        <end position="501"/>
    </location>
</feature>
<evidence type="ECO:0000256" key="2">
    <source>
        <dbReference type="ARBA" id="ARBA00005658"/>
    </source>
</evidence>
<keyword evidence="7 8" id="KW-0472">Membrane</keyword>
<feature type="transmembrane region" description="Helical" evidence="8">
    <location>
        <begin position="349"/>
        <end position="370"/>
    </location>
</feature>
<accession>A0ABW0YNX9</accession>
<feature type="transmembrane region" description="Helical" evidence="8">
    <location>
        <begin position="182"/>
        <end position="206"/>
    </location>
</feature>
<feature type="transmembrane region" description="Helical" evidence="8">
    <location>
        <begin position="218"/>
        <end position="242"/>
    </location>
</feature>
<evidence type="ECO:0000256" key="8">
    <source>
        <dbReference type="SAM" id="Phobius"/>
    </source>
</evidence>
<dbReference type="InterPro" id="IPR000060">
    <property type="entry name" value="BCCT_transptr"/>
</dbReference>
<dbReference type="EMBL" id="JBHSOZ010000003">
    <property type="protein sequence ID" value="MFC5711829.1"/>
    <property type="molecule type" value="Genomic_DNA"/>
</dbReference>
<evidence type="ECO:0000256" key="6">
    <source>
        <dbReference type="ARBA" id="ARBA00022989"/>
    </source>
</evidence>
<dbReference type="PANTHER" id="PTHR30047">
    <property type="entry name" value="HIGH-AFFINITY CHOLINE TRANSPORT PROTEIN-RELATED"/>
    <property type="match status" value="1"/>
</dbReference>
<sequence length="508" mass="56063">MKNKIHWPVFLPTSIILIFTVILGALWPSSFYEWQTIIVDFAFIHFGWLFNLTVFLLIFICLYLGFSKYGNIRFGGKEAEPFITKWQWFAISLTAGIGVGILFWGLAEPITHFSGPPQVLGIEPFTEEAAVFSIASNLAHWTLAPYSVYVIAGIAVAYSHFNLKLPYTISATLYPFLGKKALGTGGTIVDILCIFGIAGGMAAVLGEGVLQIGSGMEYIFGIETGVFLWSILVVVITAAYIISSYTGLKKGIRFLADQNAKVFLFLLIFVFVAGPTTFILNLGVQGTGAFLSGLPERFLWTSPMEGSEWPRWWPIFHWSIWLAYAPIIGMFLARLAYGRTIREFVLFNLLLPAGFGMLWFWVFGGASIFYDWQGEGQLWEMISNEEGGLELSLFVFLESLPFTVIISILMLVSIFISFTTLADSLTTTVSSLTTKGYSFDHPEPPATMKVYWGVLLGTLALLTITAGTGGEITGIEAVKQMATVAGFPILFFIIFQTAATLKSVIKGN</sequence>
<evidence type="ECO:0000313" key="10">
    <source>
        <dbReference type="Proteomes" id="UP001596142"/>
    </source>
</evidence>
<evidence type="ECO:0000256" key="3">
    <source>
        <dbReference type="ARBA" id="ARBA00022448"/>
    </source>
</evidence>
<keyword evidence="6 8" id="KW-1133">Transmembrane helix</keyword>
<keyword evidence="3" id="KW-0813">Transport</keyword>
<evidence type="ECO:0000256" key="1">
    <source>
        <dbReference type="ARBA" id="ARBA00004651"/>
    </source>
</evidence>
<feature type="transmembrane region" description="Helical" evidence="8">
    <location>
        <begin position="315"/>
        <end position="337"/>
    </location>
</feature>
<comment type="similarity">
    <text evidence="2">Belongs to the BCCT transporter (TC 2.A.15) family.</text>
</comment>
<evidence type="ECO:0000256" key="4">
    <source>
        <dbReference type="ARBA" id="ARBA00022475"/>
    </source>
</evidence>
<evidence type="ECO:0000256" key="5">
    <source>
        <dbReference type="ARBA" id="ARBA00022692"/>
    </source>
</evidence>